<organism evidence="2">
    <name type="scientific">Sesamum radiatum</name>
    <name type="common">Black benniseed</name>
    <dbReference type="NCBI Taxonomy" id="300843"/>
    <lineage>
        <taxon>Eukaryota</taxon>
        <taxon>Viridiplantae</taxon>
        <taxon>Streptophyta</taxon>
        <taxon>Embryophyta</taxon>
        <taxon>Tracheophyta</taxon>
        <taxon>Spermatophyta</taxon>
        <taxon>Magnoliopsida</taxon>
        <taxon>eudicotyledons</taxon>
        <taxon>Gunneridae</taxon>
        <taxon>Pentapetalae</taxon>
        <taxon>asterids</taxon>
        <taxon>lamiids</taxon>
        <taxon>Lamiales</taxon>
        <taxon>Pedaliaceae</taxon>
        <taxon>Sesamum</taxon>
    </lineage>
</organism>
<name>A0AAW2J046_SESRA</name>
<dbReference type="AlphaFoldDB" id="A0AAW2J046"/>
<evidence type="ECO:0000313" key="2">
    <source>
        <dbReference type="EMBL" id="KAL0287048.1"/>
    </source>
</evidence>
<dbReference type="Pfam" id="PF00078">
    <property type="entry name" value="RVT_1"/>
    <property type="match status" value="1"/>
</dbReference>
<dbReference type="PANTHER" id="PTHR33116">
    <property type="entry name" value="REVERSE TRANSCRIPTASE ZINC-BINDING DOMAIN-CONTAINING PROTEIN-RELATED-RELATED"/>
    <property type="match status" value="1"/>
</dbReference>
<dbReference type="InterPro" id="IPR000477">
    <property type="entry name" value="RT_dom"/>
</dbReference>
<accession>A0AAW2J046</accession>
<reference evidence="2" key="2">
    <citation type="journal article" date="2024" name="Plant">
        <title>Genomic evolution and insights into agronomic trait innovations of Sesamum species.</title>
        <authorList>
            <person name="Miao H."/>
            <person name="Wang L."/>
            <person name="Qu L."/>
            <person name="Liu H."/>
            <person name="Sun Y."/>
            <person name="Le M."/>
            <person name="Wang Q."/>
            <person name="Wei S."/>
            <person name="Zheng Y."/>
            <person name="Lin W."/>
            <person name="Duan Y."/>
            <person name="Cao H."/>
            <person name="Xiong S."/>
            <person name="Wang X."/>
            <person name="Wei L."/>
            <person name="Li C."/>
            <person name="Ma Q."/>
            <person name="Ju M."/>
            <person name="Zhao R."/>
            <person name="Li G."/>
            <person name="Mu C."/>
            <person name="Tian Q."/>
            <person name="Mei H."/>
            <person name="Zhang T."/>
            <person name="Gao T."/>
            <person name="Zhang H."/>
        </authorList>
    </citation>
    <scope>NUCLEOTIDE SEQUENCE</scope>
    <source>
        <strain evidence="2">G02</strain>
    </source>
</reference>
<dbReference type="EMBL" id="JACGWJ010000903">
    <property type="protein sequence ID" value="KAL0287048.1"/>
    <property type="molecule type" value="Genomic_DNA"/>
</dbReference>
<feature type="domain" description="Reverse transcriptase" evidence="1">
    <location>
        <begin position="258"/>
        <end position="537"/>
    </location>
</feature>
<dbReference type="PANTHER" id="PTHR33116:SF76">
    <property type="entry name" value="DUF4283 DOMAIN-CONTAINING PROTEIN"/>
    <property type="match status" value="1"/>
</dbReference>
<gene>
    <name evidence="2" type="ORF">Sradi_7133100</name>
</gene>
<reference evidence="2" key="1">
    <citation type="submission" date="2020-06" db="EMBL/GenBank/DDBJ databases">
        <authorList>
            <person name="Li T."/>
            <person name="Hu X."/>
            <person name="Zhang T."/>
            <person name="Song X."/>
            <person name="Zhang H."/>
            <person name="Dai N."/>
            <person name="Sheng W."/>
            <person name="Hou X."/>
            <person name="Wei L."/>
        </authorList>
    </citation>
    <scope>NUCLEOTIDE SEQUENCE</scope>
    <source>
        <strain evidence="2">G02</strain>
        <tissue evidence="2">Leaf</tissue>
    </source>
</reference>
<sequence length="777" mass="87193">MTFSSFCKADVQSVSLFRRGLDLFASLSGLRTNPQKSHLIISKATSGLQDSLLEALGFQEATYLLGTLVCHLFQHGSLSQIVNHCYRKLTAALRDGRSPALLCRTGATYQICFGFLRGLLGYGIYFAKRNAIRDGSSNVVGHPRLWEILWLKSSDKGSLAFNYDSLLAHSDCTDYGKSLGLSRSQRAINLSFLRDSIKHSLTQEEADLISAPVTQSEIKEALFDIDEDSAPGPDGYTSAFFKDAWPVVGEEVSAAVTEFFRTGKLLKQINATLLVLIPKVQLPSQVSDYRPIACCNVLYKTITKIIVKRMQLILHQLIDYSQNAFVPGRSISDNILLAQELLAGYNHAKLPPRCTIKLDLKKAYDSVEWDFLSEVLKLFNFPPTFVGWIVQCVSTASFSISLNGSIYGFFPGARGLRQGDPMSPYLFVLVMEIWNTLLRYRVQNAPQFQHHWKCKELNILNICFADDVLLFCKAHLPSATVIKDALSEFSSLSGLNVNPAKSQIILSRAAQQNKQQLLELLGFQEGFLPVKYLGVPLTSSRLTVADCRPLINTLESRLEGWKQLSLSFAGRALLIKSVLSTLHAYWALVFILPKGIIELIEAKIRKFLWQGSTGCGYAKVSWEQICKPKEEGGLGFRTIITMNQALMLKHLWRLIQLDRSSIWVDWILQYRLRNSSLWSYTGATGSWGWKKMLKLRPLLRCGLTYRVGNGDSFKLWKDIWHENGPLCLSYPRGPTTTGLPLDAPLSCVIQKWSMAVARPHRSGYKRHCCPPTSYSSK</sequence>
<dbReference type="SUPFAM" id="SSF56672">
    <property type="entry name" value="DNA/RNA polymerases"/>
    <property type="match status" value="1"/>
</dbReference>
<protein>
    <submittedName>
        <fullName evidence="2">Ribonuclease H protein</fullName>
    </submittedName>
</protein>
<dbReference type="InterPro" id="IPR043502">
    <property type="entry name" value="DNA/RNA_pol_sf"/>
</dbReference>
<proteinExistence type="predicted"/>
<dbReference type="CDD" id="cd01650">
    <property type="entry name" value="RT_nLTR_like"/>
    <property type="match status" value="1"/>
</dbReference>
<evidence type="ECO:0000259" key="1">
    <source>
        <dbReference type="PROSITE" id="PS50878"/>
    </source>
</evidence>
<comment type="caution">
    <text evidence="2">The sequence shown here is derived from an EMBL/GenBank/DDBJ whole genome shotgun (WGS) entry which is preliminary data.</text>
</comment>
<dbReference type="PROSITE" id="PS50878">
    <property type="entry name" value="RT_POL"/>
    <property type="match status" value="1"/>
</dbReference>